<evidence type="ECO:0000259" key="2">
    <source>
        <dbReference type="Pfam" id="PF16879"/>
    </source>
</evidence>
<evidence type="ECO:0000256" key="1">
    <source>
        <dbReference type="SAM" id="MobiDB-lite"/>
    </source>
</evidence>
<gene>
    <name evidence="3" type="ORF">OESDEN_03087</name>
</gene>
<feature type="region of interest" description="Disordered" evidence="1">
    <location>
        <begin position="118"/>
        <end position="168"/>
    </location>
</feature>
<proteinExistence type="predicted"/>
<evidence type="ECO:0000313" key="3">
    <source>
        <dbReference type="EMBL" id="KHJ96943.1"/>
    </source>
</evidence>
<sequence>MVISIRTRLRITLEILRLLFPIDGYLVTTIDKLIAMVGRQLHFLATGADGLETMKLYQKYRYEQPISVFSQSEKKTKIEEEYSRSAETFFNCQNCFKIFVIYEKKPVVTIELVDTETEEEAADGEVAQTSEDAAADASSDDESEHNQEIDEEHRRGNNNVGSLKPNGLSVRNRGANLLSTSAPQSSASTSSVTRSRLFLRRNIRMRSADIAGEFVVVGSTSPTSSTYVWEGIVRRRRCRGLSSMERMHYIRKCRAGEMFAEEHGATWLAKGMQKSRSHHPVYKFLQYNRYLLKNSSRSSRLLSQRFT</sequence>
<dbReference type="AlphaFoldDB" id="A0A0B1THA1"/>
<keyword evidence="4" id="KW-1185">Reference proteome</keyword>
<accession>A0A0B1THA1</accession>
<name>A0A0B1THA1_OESDE</name>
<protein>
    <recommendedName>
        <fullName evidence="2">Sin3 C-terminal domain-containing protein</fullName>
    </recommendedName>
</protein>
<evidence type="ECO:0000313" key="4">
    <source>
        <dbReference type="Proteomes" id="UP000053660"/>
    </source>
</evidence>
<dbReference type="Pfam" id="PF16879">
    <property type="entry name" value="Sin3a_C"/>
    <property type="match status" value="1"/>
</dbReference>
<organism evidence="3 4">
    <name type="scientific">Oesophagostomum dentatum</name>
    <name type="common">Nodular worm</name>
    <dbReference type="NCBI Taxonomy" id="61180"/>
    <lineage>
        <taxon>Eukaryota</taxon>
        <taxon>Metazoa</taxon>
        <taxon>Ecdysozoa</taxon>
        <taxon>Nematoda</taxon>
        <taxon>Chromadorea</taxon>
        <taxon>Rhabditida</taxon>
        <taxon>Rhabditina</taxon>
        <taxon>Rhabditomorpha</taxon>
        <taxon>Strongyloidea</taxon>
        <taxon>Strongylidae</taxon>
        <taxon>Oesophagostomum</taxon>
    </lineage>
</organism>
<dbReference type="Proteomes" id="UP000053660">
    <property type="component" value="Unassembled WGS sequence"/>
</dbReference>
<dbReference type="InterPro" id="IPR031693">
    <property type="entry name" value="Sin3_C"/>
</dbReference>
<feature type="compositionally biased region" description="Low complexity" evidence="1">
    <location>
        <begin position="124"/>
        <end position="137"/>
    </location>
</feature>
<feature type="compositionally biased region" description="Basic and acidic residues" evidence="1">
    <location>
        <begin position="144"/>
        <end position="155"/>
    </location>
</feature>
<feature type="domain" description="Sin3 C-terminal" evidence="2">
    <location>
        <begin position="14"/>
        <end position="124"/>
    </location>
</feature>
<reference evidence="3 4" key="1">
    <citation type="submission" date="2014-03" db="EMBL/GenBank/DDBJ databases">
        <title>Draft genome of the hookworm Oesophagostomum dentatum.</title>
        <authorList>
            <person name="Mitreva M."/>
        </authorList>
    </citation>
    <scope>NUCLEOTIDE SEQUENCE [LARGE SCALE GENOMIC DNA]</scope>
    <source>
        <strain evidence="3 4">OD-Hann</strain>
    </source>
</reference>
<dbReference type="OrthoDB" id="10265969at2759"/>
<dbReference type="EMBL" id="KN549555">
    <property type="protein sequence ID" value="KHJ96943.1"/>
    <property type="molecule type" value="Genomic_DNA"/>
</dbReference>